<evidence type="ECO:0000256" key="5">
    <source>
        <dbReference type="ARBA" id="ARBA00037900"/>
    </source>
</evidence>
<dbReference type="Proteomes" id="UP000249008">
    <property type="component" value="Chromosome 1"/>
</dbReference>
<dbReference type="GO" id="GO:0046872">
    <property type="term" value="F:metal ion binding"/>
    <property type="evidence" value="ECO:0007669"/>
    <property type="project" value="UniProtKB-KW"/>
</dbReference>
<organism evidence="10 11">
    <name type="scientific">Fusobacterium ulcerans</name>
    <dbReference type="NCBI Taxonomy" id="861"/>
    <lineage>
        <taxon>Bacteria</taxon>
        <taxon>Fusobacteriati</taxon>
        <taxon>Fusobacteriota</taxon>
        <taxon>Fusobacteriia</taxon>
        <taxon>Fusobacteriales</taxon>
        <taxon>Fusobacteriaceae</taxon>
        <taxon>Fusobacterium</taxon>
    </lineage>
</organism>
<dbReference type="NCBIfam" id="NF008623">
    <property type="entry name" value="PRK11609.1"/>
    <property type="match status" value="1"/>
</dbReference>
<evidence type="ECO:0000256" key="4">
    <source>
        <dbReference type="ARBA" id="ARBA00022801"/>
    </source>
</evidence>
<sequence length="209" mass="23408">MWGETMKALILVDIQKDFCKNGALEVKNGDMVVPVANKLIDVFKEKGDMIIGTKDWHPASHKSFAVNSNGKIGEIGKLNGLPQVWWPVHCVQNKNGSKFHVELRPIESIIYKGENPEVDSYSAFFDNGKKYKTSLDELLKKNNIDTLYIMGLATDYCVKFTVLDALELGYKVYLIEDGCRGVNIFPDDSEKAVNEMKDRGAVIISSKTV</sequence>
<name>A0AAX2JGH6_9FUSO</name>
<dbReference type="SUPFAM" id="SSF52499">
    <property type="entry name" value="Isochorismatase-like hydrolases"/>
    <property type="match status" value="1"/>
</dbReference>
<dbReference type="RefSeq" id="WP_005982452.1">
    <property type="nucleotide sequence ID" value="NZ_CABKNW010000007.1"/>
</dbReference>
<dbReference type="PANTHER" id="PTHR11080">
    <property type="entry name" value="PYRAZINAMIDASE/NICOTINAMIDASE"/>
    <property type="match status" value="1"/>
</dbReference>
<evidence type="ECO:0000256" key="1">
    <source>
        <dbReference type="ARBA" id="ARBA00006336"/>
    </source>
</evidence>
<dbReference type="GO" id="GO:0008936">
    <property type="term" value="F:nicotinamidase activity"/>
    <property type="evidence" value="ECO:0007669"/>
    <property type="project" value="UniProtKB-EC"/>
</dbReference>
<evidence type="ECO:0000256" key="8">
    <source>
        <dbReference type="ARBA" id="ARBA00072277"/>
    </source>
</evidence>
<protein>
    <recommendedName>
        <fullName evidence="8">Nicotinamidase</fullName>
        <ecNumber evidence="6">3.5.1.19</ecNumber>
    </recommendedName>
    <alternativeName>
        <fullName evidence="7">Nicotinamide deamidase</fullName>
    </alternativeName>
</protein>
<dbReference type="GO" id="GO:0019363">
    <property type="term" value="P:pyridine nucleotide biosynthetic process"/>
    <property type="evidence" value="ECO:0007669"/>
    <property type="project" value="UniProtKB-KW"/>
</dbReference>
<dbReference type="InterPro" id="IPR036380">
    <property type="entry name" value="Isochorismatase-like_sf"/>
</dbReference>
<evidence type="ECO:0000256" key="3">
    <source>
        <dbReference type="ARBA" id="ARBA00022723"/>
    </source>
</evidence>
<evidence type="ECO:0000256" key="2">
    <source>
        <dbReference type="ARBA" id="ARBA00022642"/>
    </source>
</evidence>
<evidence type="ECO:0000313" key="10">
    <source>
        <dbReference type="EMBL" id="SQJ17072.1"/>
    </source>
</evidence>
<proteinExistence type="inferred from homology"/>
<dbReference type="EC" id="3.5.1.19" evidence="6"/>
<dbReference type="InterPro" id="IPR052347">
    <property type="entry name" value="Isochorismatase_Nicotinamidase"/>
</dbReference>
<dbReference type="AlphaFoldDB" id="A0AAX2JGH6"/>
<dbReference type="EMBL" id="LS483487">
    <property type="protein sequence ID" value="SQJ17072.1"/>
    <property type="molecule type" value="Genomic_DNA"/>
</dbReference>
<dbReference type="PANTHER" id="PTHR11080:SF2">
    <property type="entry name" value="LD05707P"/>
    <property type="match status" value="1"/>
</dbReference>
<dbReference type="CDD" id="cd01011">
    <property type="entry name" value="nicotinamidase"/>
    <property type="match status" value="1"/>
</dbReference>
<evidence type="ECO:0000256" key="6">
    <source>
        <dbReference type="ARBA" id="ARBA00039017"/>
    </source>
</evidence>
<dbReference type="Pfam" id="PF00857">
    <property type="entry name" value="Isochorismatase"/>
    <property type="match status" value="1"/>
</dbReference>
<evidence type="ECO:0000256" key="7">
    <source>
        <dbReference type="ARBA" id="ARBA00043224"/>
    </source>
</evidence>
<comment type="pathway">
    <text evidence="5">Cofactor biosynthesis; nicotinate biosynthesis; nicotinate from nicotinamide: step 1/1.</text>
</comment>
<accession>A0AAX2JGH6</accession>
<reference evidence="10 11" key="1">
    <citation type="submission" date="2018-06" db="EMBL/GenBank/DDBJ databases">
        <authorList>
            <consortium name="Pathogen Informatics"/>
            <person name="Doyle S."/>
        </authorList>
    </citation>
    <scope>NUCLEOTIDE SEQUENCE [LARGE SCALE GENOMIC DNA]</scope>
    <source>
        <strain evidence="10 11">NCTC12112</strain>
    </source>
</reference>
<dbReference type="InterPro" id="IPR000868">
    <property type="entry name" value="Isochorismatase-like_dom"/>
</dbReference>
<gene>
    <name evidence="10" type="primary">yecD</name>
    <name evidence="10" type="ORF">NCTC12112_03259</name>
</gene>
<comment type="similarity">
    <text evidence="1">Belongs to the isochorismatase family.</text>
</comment>
<keyword evidence="3" id="KW-0479">Metal-binding</keyword>
<dbReference type="GeneID" id="78454518"/>
<dbReference type="KEGG" id="ful:C4N20_06840"/>
<keyword evidence="2" id="KW-0662">Pyridine nucleotide biosynthesis</keyword>
<dbReference type="Gene3D" id="3.40.50.850">
    <property type="entry name" value="Isochorismatase-like"/>
    <property type="match status" value="1"/>
</dbReference>
<evidence type="ECO:0000313" key="11">
    <source>
        <dbReference type="Proteomes" id="UP000249008"/>
    </source>
</evidence>
<dbReference type="FunFam" id="3.40.50.850:FF:000006">
    <property type="entry name" value="Bifunctional pyrazinamidase/nicotinamidase"/>
    <property type="match status" value="1"/>
</dbReference>
<keyword evidence="4 10" id="KW-0378">Hydrolase</keyword>
<evidence type="ECO:0000259" key="9">
    <source>
        <dbReference type="Pfam" id="PF00857"/>
    </source>
</evidence>
<feature type="domain" description="Isochorismatase-like" evidence="9">
    <location>
        <begin position="8"/>
        <end position="207"/>
    </location>
</feature>